<dbReference type="GO" id="GO:0016616">
    <property type="term" value="F:oxidoreductase activity, acting on the CH-OH group of donors, NAD or NADP as acceptor"/>
    <property type="evidence" value="ECO:0007669"/>
    <property type="project" value="InterPro"/>
</dbReference>
<dbReference type="AlphaFoldDB" id="A0A382UGA0"/>
<evidence type="ECO:0000256" key="9">
    <source>
        <dbReference type="ARBA" id="ARBA00023295"/>
    </source>
</evidence>
<keyword evidence="4" id="KW-0479">Metal-binding</keyword>
<comment type="cofactor">
    <cofactor evidence="1">
        <name>NAD(+)</name>
        <dbReference type="ChEBI" id="CHEBI:57540"/>
    </cofactor>
</comment>
<evidence type="ECO:0000256" key="1">
    <source>
        <dbReference type="ARBA" id="ARBA00001911"/>
    </source>
</evidence>
<gene>
    <name evidence="11" type="ORF">METZ01_LOCUS386147</name>
</gene>
<dbReference type="InterPro" id="IPR036291">
    <property type="entry name" value="NAD(P)-bd_dom_sf"/>
</dbReference>
<sequence>MIKLTIIGSGSAVFTKCIVTDLLSIEAFKKMDIALMDIDERRLKYSHDLLNIIADKLNAKPIIQSYTDIKESLKGADFVQSTIQVGGYKPSTVIDFKIPNEFGLQQTIADTLGIGGIMRGLRTIPKLLDIGKEIMEICPNAIWLQYVNPMCSNMIAINKTYPEIKSLGLCHSVQGTAEMLAKDLGENIEDIEYLCAGINHMAFYQKFVKKSNGQIEDLYPRLKILADKIVNEEAISSRSLEKFEGSDKILHEKVRYEILRRFGFFVTESSEHFAE</sequence>
<evidence type="ECO:0000259" key="10">
    <source>
        <dbReference type="Pfam" id="PF11975"/>
    </source>
</evidence>
<comment type="similarity">
    <text evidence="3">Belongs to the glycosyl hydrolase 4 family.</text>
</comment>
<organism evidence="11">
    <name type="scientific">marine metagenome</name>
    <dbReference type="NCBI Taxonomy" id="408172"/>
    <lineage>
        <taxon>unclassified sequences</taxon>
        <taxon>metagenomes</taxon>
        <taxon>ecological metagenomes</taxon>
    </lineage>
</organism>
<accession>A0A382UGA0</accession>
<keyword evidence="5" id="KW-0378">Hydrolase</keyword>
<keyword evidence="6" id="KW-0520">NAD</keyword>
<dbReference type="PANTHER" id="PTHR32092">
    <property type="entry name" value="6-PHOSPHO-BETA-GLUCOSIDASE-RELATED"/>
    <property type="match status" value="1"/>
</dbReference>
<dbReference type="PRINTS" id="PR00732">
    <property type="entry name" value="GLHYDRLASE4"/>
</dbReference>
<evidence type="ECO:0000256" key="6">
    <source>
        <dbReference type="ARBA" id="ARBA00023027"/>
    </source>
</evidence>
<dbReference type="InterPro" id="IPR022616">
    <property type="entry name" value="Glyco_hydro_4_C"/>
</dbReference>
<keyword evidence="8" id="KW-0119">Carbohydrate metabolism</keyword>
<dbReference type="PANTHER" id="PTHR32092:SF6">
    <property type="entry name" value="ALPHA-GALACTOSIDASE"/>
    <property type="match status" value="1"/>
</dbReference>
<dbReference type="SUPFAM" id="SSF51735">
    <property type="entry name" value="NAD(P)-binding Rossmann-fold domains"/>
    <property type="match status" value="1"/>
</dbReference>
<evidence type="ECO:0000256" key="3">
    <source>
        <dbReference type="ARBA" id="ARBA00010141"/>
    </source>
</evidence>
<dbReference type="Pfam" id="PF11975">
    <property type="entry name" value="Glyco_hydro_4C"/>
    <property type="match status" value="1"/>
</dbReference>
<evidence type="ECO:0000256" key="8">
    <source>
        <dbReference type="ARBA" id="ARBA00023277"/>
    </source>
</evidence>
<evidence type="ECO:0000256" key="4">
    <source>
        <dbReference type="ARBA" id="ARBA00022723"/>
    </source>
</evidence>
<protein>
    <recommendedName>
        <fullName evidence="10">Glycosyl hydrolase family 4 C-terminal domain-containing protein</fullName>
    </recommendedName>
</protein>
<keyword evidence="9" id="KW-0326">Glycosidase</keyword>
<dbReference type="Pfam" id="PF02056">
    <property type="entry name" value="Glyco_hydro_4"/>
    <property type="match status" value="1"/>
</dbReference>
<dbReference type="SUPFAM" id="SSF56327">
    <property type="entry name" value="LDH C-terminal domain-like"/>
    <property type="match status" value="1"/>
</dbReference>
<keyword evidence="7" id="KW-0464">Manganese</keyword>
<dbReference type="InterPro" id="IPR015955">
    <property type="entry name" value="Lactate_DH/Glyco_Ohase_4_C"/>
</dbReference>
<dbReference type="InterPro" id="IPR001088">
    <property type="entry name" value="Glyco_hydro_4"/>
</dbReference>
<evidence type="ECO:0000256" key="5">
    <source>
        <dbReference type="ARBA" id="ARBA00022801"/>
    </source>
</evidence>
<dbReference type="EMBL" id="UINC01144030">
    <property type="protein sequence ID" value="SVD33293.1"/>
    <property type="molecule type" value="Genomic_DNA"/>
</dbReference>
<reference evidence="11" key="1">
    <citation type="submission" date="2018-05" db="EMBL/GenBank/DDBJ databases">
        <authorList>
            <person name="Lanie J.A."/>
            <person name="Ng W.-L."/>
            <person name="Kazmierczak K.M."/>
            <person name="Andrzejewski T.M."/>
            <person name="Davidsen T.M."/>
            <person name="Wayne K.J."/>
            <person name="Tettelin H."/>
            <person name="Glass J.I."/>
            <person name="Rusch D."/>
            <person name="Podicherti R."/>
            <person name="Tsui H.-C.T."/>
            <person name="Winkler M.E."/>
        </authorList>
    </citation>
    <scope>NUCLEOTIDE SEQUENCE</scope>
</reference>
<evidence type="ECO:0000256" key="2">
    <source>
        <dbReference type="ARBA" id="ARBA00001936"/>
    </source>
</evidence>
<dbReference type="GO" id="GO:0005975">
    <property type="term" value="P:carbohydrate metabolic process"/>
    <property type="evidence" value="ECO:0007669"/>
    <property type="project" value="InterPro"/>
</dbReference>
<dbReference type="Gene3D" id="3.90.1820.10">
    <property type="entry name" value="AglA-like glucosidase"/>
    <property type="match status" value="1"/>
</dbReference>
<comment type="cofactor">
    <cofactor evidence="2">
        <name>Mn(2+)</name>
        <dbReference type="ChEBI" id="CHEBI:29035"/>
    </cofactor>
</comment>
<name>A0A382UGA0_9ZZZZ</name>
<dbReference type="GO" id="GO:0004553">
    <property type="term" value="F:hydrolase activity, hydrolyzing O-glycosyl compounds"/>
    <property type="evidence" value="ECO:0007669"/>
    <property type="project" value="InterPro"/>
</dbReference>
<dbReference type="InterPro" id="IPR053715">
    <property type="entry name" value="GH4_Enzyme_sf"/>
</dbReference>
<feature type="domain" description="Glycosyl hydrolase family 4 C-terminal" evidence="10">
    <location>
        <begin position="195"/>
        <end position="273"/>
    </location>
</feature>
<evidence type="ECO:0000313" key="11">
    <source>
        <dbReference type="EMBL" id="SVD33293.1"/>
    </source>
</evidence>
<evidence type="ECO:0000256" key="7">
    <source>
        <dbReference type="ARBA" id="ARBA00023211"/>
    </source>
</evidence>
<dbReference type="GO" id="GO:0046872">
    <property type="term" value="F:metal ion binding"/>
    <property type="evidence" value="ECO:0007669"/>
    <property type="project" value="UniProtKB-KW"/>
</dbReference>
<proteinExistence type="inferred from homology"/>
<feature type="non-terminal residue" evidence="11">
    <location>
        <position position="275"/>
    </location>
</feature>